<name>A0A2U9CHU1_SCOMX</name>
<feature type="region of interest" description="Disordered" evidence="1">
    <location>
        <begin position="50"/>
        <end position="72"/>
    </location>
</feature>
<sequence>MYMGQPQMQFAPQGFNPGMGGAAPPTTMMGGGAMMSGMALANGGYVGMQQPGGMPNNQGQNINNSTLSVFTE</sequence>
<evidence type="ECO:0000313" key="3">
    <source>
        <dbReference type="Proteomes" id="UP000246464"/>
    </source>
</evidence>
<proteinExistence type="predicted"/>
<gene>
    <name evidence="2" type="ORF">SMAX5B_008796</name>
</gene>
<organism evidence="2 3">
    <name type="scientific">Scophthalmus maximus</name>
    <name type="common">Turbot</name>
    <name type="synonym">Psetta maxima</name>
    <dbReference type="NCBI Taxonomy" id="52904"/>
    <lineage>
        <taxon>Eukaryota</taxon>
        <taxon>Metazoa</taxon>
        <taxon>Chordata</taxon>
        <taxon>Craniata</taxon>
        <taxon>Vertebrata</taxon>
        <taxon>Euteleostomi</taxon>
        <taxon>Actinopterygii</taxon>
        <taxon>Neopterygii</taxon>
        <taxon>Teleostei</taxon>
        <taxon>Neoteleostei</taxon>
        <taxon>Acanthomorphata</taxon>
        <taxon>Carangaria</taxon>
        <taxon>Pleuronectiformes</taxon>
        <taxon>Pleuronectoidei</taxon>
        <taxon>Scophthalmidae</taxon>
        <taxon>Scophthalmus</taxon>
    </lineage>
</organism>
<dbReference type="EMBL" id="CP026257">
    <property type="protein sequence ID" value="AWP14432.1"/>
    <property type="molecule type" value="Genomic_DNA"/>
</dbReference>
<dbReference type="AlphaFoldDB" id="A0A2U9CHU1"/>
<feature type="compositionally biased region" description="Low complexity" evidence="1">
    <location>
        <begin position="50"/>
        <end position="64"/>
    </location>
</feature>
<protein>
    <submittedName>
        <fullName evidence="2">Putative stromal membrane-associated protein 1-like</fullName>
    </submittedName>
</protein>
<reference evidence="2 3" key="1">
    <citation type="submission" date="2017-12" db="EMBL/GenBank/DDBJ databases">
        <title>Integrating genomic resources of turbot (Scophthalmus maximus) in depth evaluation of genetic and physical mapping variation across individuals.</title>
        <authorList>
            <person name="Martinez P."/>
        </authorList>
    </citation>
    <scope>NUCLEOTIDE SEQUENCE [LARGE SCALE GENOMIC DNA]</scope>
</reference>
<evidence type="ECO:0000313" key="2">
    <source>
        <dbReference type="EMBL" id="AWP14432.1"/>
    </source>
</evidence>
<keyword evidence="3" id="KW-1185">Reference proteome</keyword>
<evidence type="ECO:0000256" key="1">
    <source>
        <dbReference type="SAM" id="MobiDB-lite"/>
    </source>
</evidence>
<accession>A0A2U9CHU1</accession>
<dbReference type="Proteomes" id="UP000246464">
    <property type="component" value="Chromosome 15"/>
</dbReference>